<name>A0A8K0TLK0_9PEZI</name>
<keyword evidence="3" id="KW-1185">Reference proteome</keyword>
<dbReference type="EMBL" id="JAGPXD010000002">
    <property type="protein sequence ID" value="KAH7367405.1"/>
    <property type="molecule type" value="Genomic_DNA"/>
</dbReference>
<keyword evidence="1" id="KW-1133">Transmembrane helix</keyword>
<keyword evidence="1" id="KW-0472">Membrane</keyword>
<protein>
    <submittedName>
        <fullName evidence="2">Uncharacterized protein</fullName>
    </submittedName>
</protein>
<evidence type="ECO:0000313" key="2">
    <source>
        <dbReference type="EMBL" id="KAH7367405.1"/>
    </source>
</evidence>
<evidence type="ECO:0000256" key="1">
    <source>
        <dbReference type="SAM" id="Phobius"/>
    </source>
</evidence>
<dbReference type="Proteomes" id="UP000813385">
    <property type="component" value="Unassembled WGS sequence"/>
</dbReference>
<reference evidence="2" key="1">
    <citation type="journal article" date="2021" name="Nat. Commun.">
        <title>Genetic determinants of endophytism in the Arabidopsis root mycobiome.</title>
        <authorList>
            <person name="Mesny F."/>
            <person name="Miyauchi S."/>
            <person name="Thiergart T."/>
            <person name="Pickel B."/>
            <person name="Atanasova L."/>
            <person name="Karlsson M."/>
            <person name="Huettel B."/>
            <person name="Barry K.W."/>
            <person name="Haridas S."/>
            <person name="Chen C."/>
            <person name="Bauer D."/>
            <person name="Andreopoulos W."/>
            <person name="Pangilinan J."/>
            <person name="LaButti K."/>
            <person name="Riley R."/>
            <person name="Lipzen A."/>
            <person name="Clum A."/>
            <person name="Drula E."/>
            <person name="Henrissat B."/>
            <person name="Kohler A."/>
            <person name="Grigoriev I.V."/>
            <person name="Martin F.M."/>
            <person name="Hacquard S."/>
        </authorList>
    </citation>
    <scope>NUCLEOTIDE SEQUENCE</scope>
    <source>
        <strain evidence="2">MPI-CAGE-AT-0016</strain>
    </source>
</reference>
<comment type="caution">
    <text evidence="2">The sequence shown here is derived from an EMBL/GenBank/DDBJ whole genome shotgun (WGS) entry which is preliminary data.</text>
</comment>
<dbReference type="OrthoDB" id="2561686at2759"/>
<accession>A0A8K0TLK0</accession>
<proteinExistence type="predicted"/>
<keyword evidence="1" id="KW-0812">Transmembrane</keyword>
<gene>
    <name evidence="2" type="ORF">B0T11DRAFT_275234</name>
</gene>
<organism evidence="2 3">
    <name type="scientific">Plectosphaerella cucumerina</name>
    <dbReference type="NCBI Taxonomy" id="40658"/>
    <lineage>
        <taxon>Eukaryota</taxon>
        <taxon>Fungi</taxon>
        <taxon>Dikarya</taxon>
        <taxon>Ascomycota</taxon>
        <taxon>Pezizomycotina</taxon>
        <taxon>Sordariomycetes</taxon>
        <taxon>Hypocreomycetidae</taxon>
        <taxon>Glomerellales</taxon>
        <taxon>Plectosphaerellaceae</taxon>
        <taxon>Plectosphaerella</taxon>
    </lineage>
</organism>
<evidence type="ECO:0000313" key="3">
    <source>
        <dbReference type="Proteomes" id="UP000813385"/>
    </source>
</evidence>
<sequence>MSIINAVEDLFKSFYELIASIVSTIYNLILTFVNAIVSFFSGIVNVIVDIFSGAVEIVGGTAKFLLGNFVIVGLVAAGGYAYFRYTEQGRRVAANAQKKTA</sequence>
<dbReference type="AlphaFoldDB" id="A0A8K0TLK0"/>
<feature type="transmembrane region" description="Helical" evidence="1">
    <location>
        <begin position="64"/>
        <end position="83"/>
    </location>
</feature>
<feature type="transmembrane region" description="Helical" evidence="1">
    <location>
        <begin position="21"/>
        <end position="44"/>
    </location>
</feature>